<feature type="region of interest" description="Disordered" evidence="1">
    <location>
        <begin position="28"/>
        <end position="134"/>
    </location>
</feature>
<name>A0A0N5B6Z8_STREA</name>
<feature type="compositionally biased region" description="Basic residues" evidence="1">
    <location>
        <begin position="74"/>
        <end position="83"/>
    </location>
</feature>
<sequence length="134" mass="14579">MIFLNYIEKYFLLISLIVLIKSASFSKSGSIKSRGSVSSVGSARSGGPLSRQDSSSSRGSMYGSHQSLNSKKGGSSRKHRNHRNSGNGLGNRISSFFTGNGRNRNTDSKKKTFGYRYSGPNNGQQRRGFFGLGK</sequence>
<evidence type="ECO:0000313" key="3">
    <source>
        <dbReference type="Proteomes" id="UP000046392"/>
    </source>
</evidence>
<feature type="compositionally biased region" description="Polar residues" evidence="1">
    <location>
        <begin position="92"/>
        <end position="103"/>
    </location>
</feature>
<feature type="chain" id="PRO_5005894047" evidence="2">
    <location>
        <begin position="23"/>
        <end position="134"/>
    </location>
</feature>
<dbReference type="Proteomes" id="UP000046392">
    <property type="component" value="Unplaced"/>
</dbReference>
<feature type="compositionally biased region" description="Low complexity" evidence="1">
    <location>
        <begin position="28"/>
        <end position="67"/>
    </location>
</feature>
<dbReference type="WBParaSite" id="SPAL_0000183328.1">
    <property type="protein sequence ID" value="SPAL_0000183328.1"/>
    <property type="gene ID" value="SPAL_0000183328"/>
</dbReference>
<protein>
    <submittedName>
        <fullName evidence="4">Uncharacterized protein</fullName>
    </submittedName>
</protein>
<accession>A0A0N5B6Z8</accession>
<reference evidence="4" key="1">
    <citation type="submission" date="2017-02" db="UniProtKB">
        <authorList>
            <consortium name="WormBaseParasite"/>
        </authorList>
    </citation>
    <scope>IDENTIFICATION</scope>
</reference>
<evidence type="ECO:0000313" key="4">
    <source>
        <dbReference type="WBParaSite" id="SPAL_0000183328.1"/>
    </source>
</evidence>
<proteinExistence type="predicted"/>
<evidence type="ECO:0000256" key="1">
    <source>
        <dbReference type="SAM" id="MobiDB-lite"/>
    </source>
</evidence>
<feature type="signal peptide" evidence="2">
    <location>
        <begin position="1"/>
        <end position="22"/>
    </location>
</feature>
<organism evidence="3 4">
    <name type="scientific">Strongyloides papillosus</name>
    <name type="common">Intestinal threadworm</name>
    <dbReference type="NCBI Taxonomy" id="174720"/>
    <lineage>
        <taxon>Eukaryota</taxon>
        <taxon>Metazoa</taxon>
        <taxon>Ecdysozoa</taxon>
        <taxon>Nematoda</taxon>
        <taxon>Chromadorea</taxon>
        <taxon>Rhabditida</taxon>
        <taxon>Tylenchina</taxon>
        <taxon>Panagrolaimomorpha</taxon>
        <taxon>Strongyloidoidea</taxon>
        <taxon>Strongyloididae</taxon>
        <taxon>Strongyloides</taxon>
    </lineage>
</organism>
<dbReference type="AlphaFoldDB" id="A0A0N5B6Z8"/>
<keyword evidence="2" id="KW-0732">Signal</keyword>
<keyword evidence="3" id="KW-1185">Reference proteome</keyword>
<evidence type="ECO:0000256" key="2">
    <source>
        <dbReference type="SAM" id="SignalP"/>
    </source>
</evidence>